<dbReference type="AlphaFoldDB" id="A0A6I6CVN8"/>
<organism evidence="2 3">
    <name type="scientific">Guyparkeria halophila</name>
    <dbReference type="NCBI Taxonomy" id="47960"/>
    <lineage>
        <taxon>Bacteria</taxon>
        <taxon>Pseudomonadati</taxon>
        <taxon>Pseudomonadota</taxon>
        <taxon>Gammaproteobacteria</taxon>
        <taxon>Chromatiales</taxon>
        <taxon>Thioalkalibacteraceae</taxon>
        <taxon>Guyparkeria</taxon>
    </lineage>
</organism>
<feature type="chain" id="PRO_5026045827" evidence="1">
    <location>
        <begin position="25"/>
        <end position="417"/>
    </location>
</feature>
<evidence type="ECO:0000256" key="1">
    <source>
        <dbReference type="SAM" id="SignalP"/>
    </source>
</evidence>
<feature type="signal peptide" evidence="1">
    <location>
        <begin position="1"/>
        <end position="24"/>
    </location>
</feature>
<dbReference type="EMBL" id="CP046415">
    <property type="protein sequence ID" value="QGT78476.1"/>
    <property type="molecule type" value="Genomic_DNA"/>
</dbReference>
<dbReference type="KEGG" id="ghl:GM160_05925"/>
<keyword evidence="3" id="KW-1185">Reference proteome</keyword>
<evidence type="ECO:0000313" key="2">
    <source>
        <dbReference type="EMBL" id="QGT78476.1"/>
    </source>
</evidence>
<reference evidence="2 3" key="1">
    <citation type="submission" date="2019-11" db="EMBL/GenBank/DDBJ databases">
        <authorList>
            <person name="Zhang J."/>
            <person name="Sun C."/>
        </authorList>
    </citation>
    <scope>NUCLEOTIDE SEQUENCE [LARGE SCALE GENOMIC DNA]</scope>
    <source>
        <strain evidence="3">sp2</strain>
    </source>
</reference>
<sequence length="417" mass="42652">MKTQLKMTLIASAVAALVSGPVMASESNGEHEGGHHNIHMKVKIDVDKNIDVDKTVDVEKNLTLNKTRNEIDHVDRELRDIVINASAGASAHDRQFIHANDVRNKKLTNNASIGDNVGNGASGNIGMNVAAGDTNVQDNAAALAAVDAGFVFGESYASVDVDQTNLANTTRNSGVMNNASIGQSAFANASGNIGVNVAAGTGNGQKNTMAASVSTARVANATLSSNQESIGNSIRNEGRTEKYTDSTQVQLAGYSFGGYYGGGHGGYSGTTSGTIDGEMDQMGNVYPDIWTGSSHPAGSADGHFDLDTATQGGSDLNDDGGALAFGTHDMTYEGEESGRLGFREGGKILLGSVMSGEVATTRYVVVNAKNDASLLGNAFANASGNIGVNVASGTGNLQSNALSMAVACNTCAGGTGE</sequence>
<keyword evidence="1" id="KW-0732">Signal</keyword>
<protein>
    <submittedName>
        <fullName evidence="2">Adhesin</fullName>
    </submittedName>
</protein>
<accession>A0A6I6CVN8</accession>
<proteinExistence type="predicted"/>
<name>A0A6I6CVN8_9GAMM</name>
<dbReference type="Proteomes" id="UP000427716">
    <property type="component" value="Chromosome"/>
</dbReference>
<evidence type="ECO:0000313" key="3">
    <source>
        <dbReference type="Proteomes" id="UP000427716"/>
    </source>
</evidence>
<dbReference type="RefSeq" id="WP_156573901.1">
    <property type="nucleotide sequence ID" value="NZ_CP046415.1"/>
</dbReference>
<gene>
    <name evidence="2" type="ORF">GM160_05925</name>
</gene>